<dbReference type="AlphaFoldDB" id="A0A5N0T649"/>
<keyword evidence="2" id="KW-0813">Transport</keyword>
<evidence type="ECO:0000256" key="2">
    <source>
        <dbReference type="ARBA" id="ARBA00022448"/>
    </source>
</evidence>
<dbReference type="InterPro" id="IPR050763">
    <property type="entry name" value="ABC_transporter_ATP-binding"/>
</dbReference>
<evidence type="ECO:0000313" key="8">
    <source>
        <dbReference type="Proteomes" id="UP000325372"/>
    </source>
</evidence>
<keyword evidence="4" id="KW-0547">Nucleotide-binding</keyword>
<proteinExistence type="inferred from homology"/>
<dbReference type="PANTHER" id="PTHR42711">
    <property type="entry name" value="ABC TRANSPORTER ATP-BINDING PROTEIN"/>
    <property type="match status" value="1"/>
</dbReference>
<comment type="caution">
    <text evidence="7">The sequence shown here is derived from an EMBL/GenBank/DDBJ whole genome shotgun (WGS) entry which is preliminary data.</text>
</comment>
<evidence type="ECO:0000256" key="5">
    <source>
        <dbReference type="ARBA" id="ARBA00022840"/>
    </source>
</evidence>
<gene>
    <name evidence="7" type="ORF">F3N42_12680</name>
</gene>
<dbReference type="InterPro" id="IPR003593">
    <property type="entry name" value="AAA+_ATPase"/>
</dbReference>
<accession>A0A5N0T649</accession>
<comment type="similarity">
    <text evidence="1">Belongs to the ABC transporter superfamily.</text>
</comment>
<evidence type="ECO:0000256" key="4">
    <source>
        <dbReference type="ARBA" id="ARBA00022741"/>
    </source>
</evidence>
<organism evidence="7 8">
    <name type="scientific">Marinihelvus fidelis</name>
    <dbReference type="NCBI Taxonomy" id="2613842"/>
    <lineage>
        <taxon>Bacteria</taxon>
        <taxon>Pseudomonadati</taxon>
        <taxon>Pseudomonadota</taxon>
        <taxon>Gammaproteobacteria</taxon>
        <taxon>Chromatiales</taxon>
        <taxon>Wenzhouxiangellaceae</taxon>
        <taxon>Marinihelvus</taxon>
    </lineage>
</organism>
<dbReference type="InterPro" id="IPR017871">
    <property type="entry name" value="ABC_transporter-like_CS"/>
</dbReference>
<dbReference type="PANTHER" id="PTHR42711:SF5">
    <property type="entry name" value="ABC TRANSPORTER ATP-BINDING PROTEIN NATA"/>
    <property type="match status" value="1"/>
</dbReference>
<feature type="domain" description="ABC transporter" evidence="6">
    <location>
        <begin position="6"/>
        <end position="236"/>
    </location>
</feature>
<dbReference type="PROSITE" id="PS50893">
    <property type="entry name" value="ABC_TRANSPORTER_2"/>
    <property type="match status" value="1"/>
</dbReference>
<protein>
    <submittedName>
        <fullName evidence="7">ABC transporter ATP-binding protein</fullName>
    </submittedName>
</protein>
<dbReference type="Proteomes" id="UP000325372">
    <property type="component" value="Unassembled WGS sequence"/>
</dbReference>
<dbReference type="Pfam" id="PF00005">
    <property type="entry name" value="ABC_tran"/>
    <property type="match status" value="1"/>
</dbReference>
<dbReference type="GO" id="GO:0005524">
    <property type="term" value="F:ATP binding"/>
    <property type="evidence" value="ECO:0007669"/>
    <property type="project" value="UniProtKB-KW"/>
</dbReference>
<name>A0A5N0T649_9GAMM</name>
<keyword evidence="5 7" id="KW-0067">ATP-binding</keyword>
<dbReference type="InterPro" id="IPR003439">
    <property type="entry name" value="ABC_transporter-like_ATP-bd"/>
</dbReference>
<dbReference type="SMART" id="SM00382">
    <property type="entry name" value="AAA"/>
    <property type="match status" value="1"/>
</dbReference>
<dbReference type="Gene3D" id="3.40.50.300">
    <property type="entry name" value="P-loop containing nucleotide triphosphate hydrolases"/>
    <property type="match status" value="1"/>
</dbReference>
<evidence type="ECO:0000256" key="3">
    <source>
        <dbReference type="ARBA" id="ARBA00022458"/>
    </source>
</evidence>
<dbReference type="SUPFAM" id="SSF52540">
    <property type="entry name" value="P-loop containing nucleoside triphosphate hydrolases"/>
    <property type="match status" value="1"/>
</dbReference>
<reference evidence="7 8" key="1">
    <citation type="submission" date="2019-09" db="EMBL/GenBank/DDBJ databases">
        <title>Wenzhouxiangella sp. Genome sequencing and assembly.</title>
        <authorList>
            <person name="Zhang R."/>
        </authorList>
    </citation>
    <scope>NUCLEOTIDE SEQUENCE [LARGE SCALE GENOMIC DNA]</scope>
    <source>
        <strain evidence="7 8">W260</strain>
    </source>
</reference>
<keyword evidence="8" id="KW-1185">Reference proteome</keyword>
<evidence type="ECO:0000313" key="7">
    <source>
        <dbReference type="EMBL" id="KAA9130540.1"/>
    </source>
</evidence>
<dbReference type="PROSITE" id="PS00211">
    <property type="entry name" value="ABC_TRANSPORTER_1"/>
    <property type="match status" value="1"/>
</dbReference>
<dbReference type="EMBL" id="VYXP01000007">
    <property type="protein sequence ID" value="KAA9130540.1"/>
    <property type="molecule type" value="Genomic_DNA"/>
</dbReference>
<keyword evidence="3" id="KW-0536">Nodulation</keyword>
<evidence type="ECO:0000256" key="1">
    <source>
        <dbReference type="ARBA" id="ARBA00005417"/>
    </source>
</evidence>
<dbReference type="GO" id="GO:0016887">
    <property type="term" value="F:ATP hydrolysis activity"/>
    <property type="evidence" value="ECO:0007669"/>
    <property type="project" value="InterPro"/>
</dbReference>
<evidence type="ECO:0000259" key="6">
    <source>
        <dbReference type="PROSITE" id="PS50893"/>
    </source>
</evidence>
<dbReference type="InterPro" id="IPR027417">
    <property type="entry name" value="P-loop_NTPase"/>
</dbReference>
<dbReference type="RefSeq" id="WP_150864844.1">
    <property type="nucleotide sequence ID" value="NZ_VYXP01000007.1"/>
</dbReference>
<sequence length="309" mass="33477">MTDTALAAVGLRKSFGDTVALDGLDLAVPKGAFFGLLGPNGAGKSTFMSLVTGFQDADGGQFSLFGEVLDPADTGQKLRIGFAPQHIALYKELSAEANLALFGRLYGLSGRGLDQRVEAALELARLMDRRGDRVKTFSGGMMRRLNIAAALLHEPELLLCDEPTVGVDPQSRNAIFETLLELKSRGMTVIYSTHYMEEAERLCDRVAIIDHGRILAEGDIDGLLEGLPAVNAVRVRGGELDEAAVAALSQFGAVSVSERAHHLVPGEGFRLSRFHVWAEGEGLEPRDVIVERPTLEHLFLQLTGRELRE</sequence>